<keyword evidence="4" id="KW-1185">Reference proteome</keyword>
<dbReference type="PANTHER" id="PTHR30290:SF83">
    <property type="entry name" value="ABC TRANSPORTER SUBSTRATE-BINDING PROTEIN"/>
    <property type="match status" value="1"/>
</dbReference>
<reference evidence="3 4" key="1">
    <citation type="submission" date="2018-12" db="EMBL/GenBank/DDBJ databases">
        <title>Draft genome sequence of Embleya hyalina NBRC 13850T.</title>
        <authorList>
            <person name="Komaki H."/>
            <person name="Hosoyama A."/>
            <person name="Kimura A."/>
            <person name="Ichikawa N."/>
            <person name="Tamura T."/>
        </authorList>
    </citation>
    <scope>NUCLEOTIDE SEQUENCE [LARGE SCALE GENOMIC DNA]</scope>
    <source>
        <strain evidence="3 4">NBRC 13850</strain>
    </source>
</reference>
<dbReference type="RefSeq" id="WP_126643076.1">
    <property type="nucleotide sequence ID" value="NZ_BIFH01000049.1"/>
</dbReference>
<dbReference type="AlphaFoldDB" id="A0A401Z3M6"/>
<name>A0A401Z3M6_9ACTN</name>
<dbReference type="CDD" id="cd00995">
    <property type="entry name" value="PBP2_NikA_DppA_OppA_like"/>
    <property type="match status" value="1"/>
</dbReference>
<dbReference type="GO" id="GO:0015833">
    <property type="term" value="P:peptide transport"/>
    <property type="evidence" value="ECO:0007669"/>
    <property type="project" value="TreeGrafter"/>
</dbReference>
<dbReference type="PANTHER" id="PTHR30290">
    <property type="entry name" value="PERIPLASMIC BINDING COMPONENT OF ABC TRANSPORTER"/>
    <property type="match status" value="1"/>
</dbReference>
<evidence type="ECO:0000313" key="3">
    <source>
        <dbReference type="EMBL" id="GCE01449.1"/>
    </source>
</evidence>
<dbReference type="Gene3D" id="3.40.190.10">
    <property type="entry name" value="Periplasmic binding protein-like II"/>
    <property type="match status" value="1"/>
</dbReference>
<dbReference type="Gene3D" id="3.10.105.10">
    <property type="entry name" value="Dipeptide-binding Protein, Domain 3"/>
    <property type="match status" value="1"/>
</dbReference>
<dbReference type="GO" id="GO:1904680">
    <property type="term" value="F:peptide transmembrane transporter activity"/>
    <property type="evidence" value="ECO:0007669"/>
    <property type="project" value="TreeGrafter"/>
</dbReference>
<evidence type="ECO:0000313" key="4">
    <source>
        <dbReference type="Proteomes" id="UP000286931"/>
    </source>
</evidence>
<dbReference type="Proteomes" id="UP000286931">
    <property type="component" value="Unassembled WGS sequence"/>
</dbReference>
<proteinExistence type="predicted"/>
<dbReference type="OrthoDB" id="9046151at2"/>
<dbReference type="Pfam" id="PF00496">
    <property type="entry name" value="SBP_bac_5"/>
    <property type="match status" value="1"/>
</dbReference>
<sequence>MRGTTRVKWVVGVAVLGLAATACGSSSDDKKDDKGGGGGSNGLPAGYFSAYSTEPQNPLQPANSNETGGFYPLQLMFRGLYTYDSKTGQPVPAMAESVESTDSINYTVKIKSGWTFHNGEPVTAKSYVDAWNWGALSTNKQINASPWFEKIEGYDAVHPKEGAPTSKELTGLKVVDDKTFTIKLVQAYSSFKASLGYVVYSPLPQEFFKDPAKYGEAPIGNGPFQLDSANGGWNHKKSLTVKKFDKYAGDDKPKSNGVQLQFYTSYDAGYTALRDNKLDVIDQIPTSAIGSFKKDLGERAIEAPQFSIQKIGFPLYDAGWGAPGKEKVRAGLSMAIDRASIVKAIYKGAEQPATDWLAPNIPGYSKDITGELTKYDPVKAKQLVKDGGGIPGGKLTIATNADGPHKEWVTAVCNSINEVIGQGSCEPKLYPEFGVARKDISGKKMTGAYRTGWRGDYPFPDNFLADVYQTGAASNDSGYSSPVFDDLAKRASAASDQTQAIQLWQDAEKQMVKDVPSIPLWYYVTKGGSSTKVSNVQFDPYGNPVWTEVTVK</sequence>
<dbReference type="InterPro" id="IPR039424">
    <property type="entry name" value="SBP_5"/>
</dbReference>
<dbReference type="Gene3D" id="3.90.76.10">
    <property type="entry name" value="Dipeptide-binding Protein, Domain 1"/>
    <property type="match status" value="1"/>
</dbReference>
<dbReference type="InterPro" id="IPR030678">
    <property type="entry name" value="Peptide/Ni-bd"/>
</dbReference>
<dbReference type="PIRSF" id="PIRSF002741">
    <property type="entry name" value="MppA"/>
    <property type="match status" value="1"/>
</dbReference>
<accession>A0A401Z3M6</accession>
<feature type="signal peptide" evidence="1">
    <location>
        <begin position="1"/>
        <end position="24"/>
    </location>
</feature>
<protein>
    <submittedName>
        <fullName evidence="3">Peptide ABC transporter substrate-binding protein</fullName>
    </submittedName>
</protein>
<evidence type="ECO:0000259" key="2">
    <source>
        <dbReference type="Pfam" id="PF00496"/>
    </source>
</evidence>
<dbReference type="SUPFAM" id="SSF53850">
    <property type="entry name" value="Periplasmic binding protein-like II"/>
    <property type="match status" value="1"/>
</dbReference>
<gene>
    <name evidence="3" type="ORF">EHYA_09215</name>
</gene>
<dbReference type="EMBL" id="BIFH01000049">
    <property type="protein sequence ID" value="GCE01449.1"/>
    <property type="molecule type" value="Genomic_DNA"/>
</dbReference>
<keyword evidence="1" id="KW-0732">Signal</keyword>
<dbReference type="InterPro" id="IPR000914">
    <property type="entry name" value="SBP_5_dom"/>
</dbReference>
<dbReference type="GO" id="GO:0043190">
    <property type="term" value="C:ATP-binding cassette (ABC) transporter complex"/>
    <property type="evidence" value="ECO:0007669"/>
    <property type="project" value="InterPro"/>
</dbReference>
<feature type="domain" description="Solute-binding protein family 5" evidence="2">
    <location>
        <begin position="89"/>
        <end position="473"/>
    </location>
</feature>
<feature type="chain" id="PRO_5038967457" evidence="1">
    <location>
        <begin position="25"/>
        <end position="552"/>
    </location>
</feature>
<dbReference type="PROSITE" id="PS51257">
    <property type="entry name" value="PROKAR_LIPOPROTEIN"/>
    <property type="match status" value="1"/>
</dbReference>
<evidence type="ECO:0000256" key="1">
    <source>
        <dbReference type="SAM" id="SignalP"/>
    </source>
</evidence>
<dbReference type="GO" id="GO:0042597">
    <property type="term" value="C:periplasmic space"/>
    <property type="evidence" value="ECO:0007669"/>
    <property type="project" value="UniProtKB-ARBA"/>
</dbReference>
<organism evidence="3 4">
    <name type="scientific">Embleya hyalina</name>
    <dbReference type="NCBI Taxonomy" id="516124"/>
    <lineage>
        <taxon>Bacteria</taxon>
        <taxon>Bacillati</taxon>
        <taxon>Actinomycetota</taxon>
        <taxon>Actinomycetes</taxon>
        <taxon>Kitasatosporales</taxon>
        <taxon>Streptomycetaceae</taxon>
        <taxon>Embleya</taxon>
    </lineage>
</organism>
<comment type="caution">
    <text evidence="3">The sequence shown here is derived from an EMBL/GenBank/DDBJ whole genome shotgun (WGS) entry which is preliminary data.</text>
</comment>